<evidence type="ECO:0000313" key="1">
    <source>
        <dbReference type="EMBL" id="EOS56122.1"/>
    </source>
</evidence>
<reference evidence="1 2" key="1">
    <citation type="submission" date="2013-04" db="EMBL/GenBank/DDBJ databases">
        <title>The Genome Sequence of Paenibacillus barengoltzii G22.</title>
        <authorList>
            <consortium name="The Broad Institute Genomics Platform"/>
            <consortium name="The Broad Institute Genome Sequencing Center for Infectious Disease"/>
            <person name="Earl A."/>
            <person name="Xavier R."/>
            <person name="Elson C."/>
            <person name="Duck W."/>
            <person name="Walker B."/>
            <person name="Young S."/>
            <person name="Zeng Q."/>
            <person name="Gargeya S."/>
            <person name="Fitzgerald M."/>
            <person name="Haas B."/>
            <person name="Abouelleil A."/>
            <person name="Allen A.W."/>
            <person name="Alvarado L."/>
            <person name="Arachchi H.M."/>
            <person name="Berlin A.M."/>
            <person name="Chapman S.B."/>
            <person name="Gainer-Dewar J."/>
            <person name="Goldberg J."/>
            <person name="Griggs A."/>
            <person name="Gujja S."/>
            <person name="Hansen M."/>
            <person name="Howarth C."/>
            <person name="Imamovic A."/>
            <person name="Ireland A."/>
            <person name="Larimer J."/>
            <person name="McCowan C."/>
            <person name="Murphy C."/>
            <person name="Pearson M."/>
            <person name="Poon T.W."/>
            <person name="Priest M."/>
            <person name="Roberts A."/>
            <person name="Saif S."/>
            <person name="Shea T."/>
            <person name="Sisk P."/>
            <person name="Sykes S."/>
            <person name="Wortman J."/>
            <person name="Nusbaum C."/>
            <person name="Birren B."/>
        </authorList>
    </citation>
    <scope>NUCLEOTIDE SEQUENCE [LARGE SCALE GENOMIC DNA]</scope>
    <source>
        <strain evidence="1 2">G22</strain>
    </source>
</reference>
<accession>R9LK45</accession>
<dbReference type="EMBL" id="ASSZ01000020">
    <property type="protein sequence ID" value="EOS56122.1"/>
    <property type="molecule type" value="Genomic_DNA"/>
</dbReference>
<dbReference type="AlphaFoldDB" id="R9LK45"/>
<protein>
    <submittedName>
        <fullName evidence="1">Uncharacterized protein</fullName>
    </submittedName>
</protein>
<dbReference type="Proteomes" id="UP000019598">
    <property type="component" value="Unassembled WGS sequence"/>
</dbReference>
<organism evidence="1 2">
    <name type="scientific">Paenibacillus barengoltzii G22</name>
    <dbReference type="NCBI Taxonomy" id="1235795"/>
    <lineage>
        <taxon>Bacteria</taxon>
        <taxon>Bacillati</taxon>
        <taxon>Bacillota</taxon>
        <taxon>Bacilli</taxon>
        <taxon>Bacillales</taxon>
        <taxon>Paenibacillaceae</taxon>
        <taxon>Paenibacillus</taxon>
    </lineage>
</organism>
<dbReference type="OrthoDB" id="2619758at2"/>
<name>R9LK45_9BACL</name>
<proteinExistence type="predicted"/>
<gene>
    <name evidence="1" type="ORF">C812_02184</name>
</gene>
<dbReference type="GeneID" id="43347386"/>
<dbReference type="RefSeq" id="WP_016312671.1">
    <property type="nucleotide sequence ID" value="NZ_KE159653.1"/>
</dbReference>
<comment type="caution">
    <text evidence="1">The sequence shown here is derived from an EMBL/GenBank/DDBJ whole genome shotgun (WGS) entry which is preliminary data.</text>
</comment>
<evidence type="ECO:0000313" key="2">
    <source>
        <dbReference type="Proteomes" id="UP000019598"/>
    </source>
</evidence>
<sequence length="54" mass="6402">MLSEAIPYVAEEVWGLRDKEITIGDNIVFQLEEKRFYLMEEINDTIQEVERLKG</sequence>
<dbReference type="HOGENOM" id="CLU_3046077_0_0_9"/>